<comment type="function">
    <text evidence="10">Catalyzes the reduction of fatty acyl-CoA to fatty alcohols.</text>
</comment>
<evidence type="ECO:0000256" key="1">
    <source>
        <dbReference type="ARBA" id="ARBA00004141"/>
    </source>
</evidence>
<dbReference type="VEuPathDB" id="VectorBase:LLONM1_008078"/>
<comment type="similarity">
    <text evidence="2 10">Belongs to the fatty acyl-CoA reductase family.</text>
</comment>
<feature type="domain" description="Thioester reductase (TE)" evidence="12">
    <location>
        <begin position="573"/>
        <end position="841"/>
    </location>
</feature>
<evidence type="ECO:0000256" key="5">
    <source>
        <dbReference type="ARBA" id="ARBA00022857"/>
    </source>
</evidence>
<keyword evidence="3 10" id="KW-0444">Lipid biosynthesis</keyword>
<evidence type="ECO:0000256" key="6">
    <source>
        <dbReference type="ARBA" id="ARBA00022989"/>
    </source>
</evidence>
<feature type="transmembrane region" description="Helical" evidence="10">
    <location>
        <begin position="941"/>
        <end position="959"/>
    </location>
</feature>
<keyword evidence="14" id="KW-1185">Reference proteome</keyword>
<dbReference type="EMBL" id="AJWK01002220">
    <property type="status" value="NOT_ANNOTATED_CDS"/>
    <property type="molecule type" value="Genomic_DNA"/>
</dbReference>
<dbReference type="GO" id="GO:0102965">
    <property type="term" value="F:alcohol-forming long-chain fatty acyl-CoA reductase activity"/>
    <property type="evidence" value="ECO:0007669"/>
    <property type="project" value="UniProtKB-EC"/>
</dbReference>
<proteinExistence type="inferred from homology"/>
<feature type="domain" description="Thioester reductase (TE)" evidence="12">
    <location>
        <begin position="90"/>
        <end position="358"/>
    </location>
</feature>
<dbReference type="CDD" id="cd05236">
    <property type="entry name" value="FAR-N_SDR_e"/>
    <property type="match status" value="2"/>
</dbReference>
<dbReference type="GO" id="GO:0016020">
    <property type="term" value="C:membrane"/>
    <property type="evidence" value="ECO:0007669"/>
    <property type="project" value="UniProtKB-SubCell"/>
</dbReference>
<dbReference type="InterPro" id="IPR036291">
    <property type="entry name" value="NAD(P)-bd_dom_sf"/>
</dbReference>
<feature type="domain" description="Fatty acyl-CoA reductase C-terminal" evidence="11">
    <location>
        <begin position="431"/>
        <end position="521"/>
    </location>
</feature>
<dbReference type="GO" id="GO:0005777">
    <property type="term" value="C:peroxisome"/>
    <property type="evidence" value="ECO:0007669"/>
    <property type="project" value="TreeGrafter"/>
</dbReference>
<evidence type="ECO:0000256" key="7">
    <source>
        <dbReference type="ARBA" id="ARBA00023098"/>
    </source>
</evidence>
<dbReference type="VEuPathDB" id="VectorBase:LLOJ000545"/>
<dbReference type="EnsemblMetazoa" id="LLOJ000545-RA">
    <property type="protein sequence ID" value="LLOJ000545-PA"/>
    <property type="gene ID" value="LLOJ000545"/>
</dbReference>
<feature type="transmembrane region" description="Helical" evidence="10">
    <location>
        <begin position="454"/>
        <end position="476"/>
    </location>
</feature>
<dbReference type="CDD" id="cd09071">
    <property type="entry name" value="FAR_C"/>
    <property type="match status" value="2"/>
</dbReference>
<evidence type="ECO:0000313" key="14">
    <source>
        <dbReference type="Proteomes" id="UP000092461"/>
    </source>
</evidence>
<dbReference type="Pfam" id="PF03015">
    <property type="entry name" value="Sterile"/>
    <property type="match status" value="2"/>
</dbReference>
<dbReference type="InterPro" id="IPR026055">
    <property type="entry name" value="FAR"/>
</dbReference>
<comment type="subcellular location">
    <subcellularLocation>
        <location evidence="1">Membrane</location>
        <topology evidence="1">Multi-pass membrane protein</topology>
    </subcellularLocation>
</comment>
<evidence type="ECO:0000256" key="4">
    <source>
        <dbReference type="ARBA" id="ARBA00022692"/>
    </source>
</evidence>
<dbReference type="EMBL" id="AJWK01002217">
    <property type="status" value="NOT_ANNOTATED_CDS"/>
    <property type="molecule type" value="Genomic_DNA"/>
</dbReference>
<protein>
    <recommendedName>
        <fullName evidence="10">Fatty acyl-CoA reductase</fullName>
        <ecNumber evidence="10">1.2.1.84</ecNumber>
    </recommendedName>
</protein>
<dbReference type="EMBL" id="AJWK01002219">
    <property type="status" value="NOT_ANNOTATED_CDS"/>
    <property type="molecule type" value="Genomic_DNA"/>
</dbReference>
<dbReference type="FunFam" id="3.40.50.720:FF:000143">
    <property type="entry name" value="Fatty acyl-CoA reductase"/>
    <property type="match status" value="2"/>
</dbReference>
<name>A0A1B0C9C3_LUTLO</name>
<keyword evidence="5 10" id="KW-0521">NADP</keyword>
<evidence type="ECO:0000256" key="10">
    <source>
        <dbReference type="RuleBase" id="RU363097"/>
    </source>
</evidence>
<keyword evidence="6 10" id="KW-1133">Transmembrane helix</keyword>
<keyword evidence="8 10" id="KW-0472">Membrane</keyword>
<keyword evidence="4 10" id="KW-0812">Transmembrane</keyword>
<comment type="catalytic activity">
    <reaction evidence="9 10">
        <text>a long-chain fatty acyl-CoA + 2 NADPH + 2 H(+) = a long-chain primary fatty alcohol + 2 NADP(+) + CoA</text>
        <dbReference type="Rhea" id="RHEA:52716"/>
        <dbReference type="ChEBI" id="CHEBI:15378"/>
        <dbReference type="ChEBI" id="CHEBI:57287"/>
        <dbReference type="ChEBI" id="CHEBI:57783"/>
        <dbReference type="ChEBI" id="CHEBI:58349"/>
        <dbReference type="ChEBI" id="CHEBI:77396"/>
        <dbReference type="ChEBI" id="CHEBI:83139"/>
        <dbReference type="EC" id="1.2.1.84"/>
    </reaction>
</comment>
<feature type="domain" description="Thioester reductase (TE)" evidence="12">
    <location>
        <begin position="20"/>
        <end position="67"/>
    </location>
</feature>
<keyword evidence="7 10" id="KW-0443">Lipid metabolism</keyword>
<feature type="domain" description="Fatty acyl-CoA reductase C-terminal" evidence="11">
    <location>
        <begin position="913"/>
        <end position="983"/>
    </location>
</feature>
<dbReference type="PANTHER" id="PTHR11011:SF24">
    <property type="entry name" value="FATTY ACYL-COA REDUCTASE"/>
    <property type="match status" value="1"/>
</dbReference>
<dbReference type="Proteomes" id="UP000092461">
    <property type="component" value="Unassembled WGS sequence"/>
</dbReference>
<dbReference type="AlphaFoldDB" id="A0A1B0C9C3"/>
<organism evidence="13 14">
    <name type="scientific">Lutzomyia longipalpis</name>
    <name type="common">Sand fly</name>
    <dbReference type="NCBI Taxonomy" id="7200"/>
    <lineage>
        <taxon>Eukaryota</taxon>
        <taxon>Metazoa</taxon>
        <taxon>Ecdysozoa</taxon>
        <taxon>Arthropoda</taxon>
        <taxon>Hexapoda</taxon>
        <taxon>Insecta</taxon>
        <taxon>Pterygota</taxon>
        <taxon>Neoptera</taxon>
        <taxon>Endopterygota</taxon>
        <taxon>Diptera</taxon>
        <taxon>Nematocera</taxon>
        <taxon>Psychodoidea</taxon>
        <taxon>Psychodidae</taxon>
        <taxon>Lutzomyia</taxon>
        <taxon>Lutzomyia</taxon>
    </lineage>
</organism>
<dbReference type="Gene3D" id="3.40.50.720">
    <property type="entry name" value="NAD(P)-binding Rossmann-like Domain"/>
    <property type="match status" value="3"/>
</dbReference>
<evidence type="ECO:0000259" key="12">
    <source>
        <dbReference type="Pfam" id="PF07993"/>
    </source>
</evidence>
<dbReference type="Pfam" id="PF07993">
    <property type="entry name" value="NAD_binding_4"/>
    <property type="match status" value="3"/>
</dbReference>
<dbReference type="InterPro" id="IPR013120">
    <property type="entry name" value="FAR_NAD-bd"/>
</dbReference>
<evidence type="ECO:0000256" key="2">
    <source>
        <dbReference type="ARBA" id="ARBA00005928"/>
    </source>
</evidence>
<dbReference type="EC" id="1.2.1.84" evidence="10"/>
<keyword evidence="10" id="KW-0560">Oxidoreductase</keyword>
<evidence type="ECO:0000259" key="11">
    <source>
        <dbReference type="Pfam" id="PF03015"/>
    </source>
</evidence>
<evidence type="ECO:0000313" key="13">
    <source>
        <dbReference type="EnsemblMetazoa" id="LLOJ000545-PA"/>
    </source>
</evidence>
<dbReference type="VEuPathDB" id="VectorBase:LLONM1_006079"/>
<dbReference type="EMBL" id="AJWK01002218">
    <property type="status" value="NOT_ANNOTATED_CDS"/>
    <property type="molecule type" value="Genomic_DNA"/>
</dbReference>
<feature type="transmembrane region" description="Helical" evidence="10">
    <location>
        <begin position="421"/>
        <end position="442"/>
    </location>
</feature>
<evidence type="ECO:0000256" key="9">
    <source>
        <dbReference type="ARBA" id="ARBA00052530"/>
    </source>
</evidence>
<evidence type="ECO:0000256" key="8">
    <source>
        <dbReference type="ARBA" id="ARBA00023136"/>
    </source>
</evidence>
<dbReference type="SUPFAM" id="SSF51735">
    <property type="entry name" value="NAD(P)-binding Rossmann-fold domains"/>
    <property type="match status" value="3"/>
</dbReference>
<reference evidence="13" key="1">
    <citation type="submission" date="2020-05" db="UniProtKB">
        <authorList>
            <consortium name="EnsemblMetazoa"/>
        </authorList>
    </citation>
    <scope>IDENTIFICATION</scope>
    <source>
        <strain evidence="13">Jacobina</strain>
    </source>
</reference>
<dbReference type="InterPro" id="IPR033640">
    <property type="entry name" value="FAR_C"/>
</dbReference>
<feature type="transmembrane region" description="Helical" evidence="10">
    <location>
        <begin position="904"/>
        <end position="921"/>
    </location>
</feature>
<evidence type="ECO:0000256" key="3">
    <source>
        <dbReference type="ARBA" id="ARBA00022516"/>
    </source>
</evidence>
<dbReference type="GO" id="GO:0080019">
    <property type="term" value="F:alcohol-forming very long-chain fatty acyl-CoA reductase activity"/>
    <property type="evidence" value="ECO:0007669"/>
    <property type="project" value="InterPro"/>
</dbReference>
<accession>A0A1B0C9C3</accession>
<dbReference type="GO" id="GO:0035336">
    <property type="term" value="P:long-chain fatty-acyl-CoA metabolic process"/>
    <property type="evidence" value="ECO:0007669"/>
    <property type="project" value="TreeGrafter"/>
</dbReference>
<dbReference type="PANTHER" id="PTHR11011">
    <property type="entry name" value="MALE STERILITY PROTEIN 2-RELATED"/>
    <property type="match status" value="1"/>
</dbReference>
<sequence>MDPPQLPTIPEFFRDREIFITGGTGSFGKAIIEKILYSCPDIRRIYLLVRCKKGVEARDRIEKFKSNQRNMDPPQLPTIPEFFRDREIFITGGTGSFGKAIIEKILYSCPDIRRIYLLVRCKKGVEARDRIEKFKSNQIFDRIRAKDDKVLDKLIPLGGNSMSLQLGLSEEDLAKMANVSVIINSAASIRFDEPLRDAILMNTRSARELVVIAQKLKNLKVLIHISTTYCNPSYKVIEEKVYPPLADWRQAIKLAENLDSEIFNFLAAKYTSFQPNTYTFTKSLAEQIMKEYSEKLPIVIFRPSIISTSIKEPFSGWVDNYNGFTGIVTAIGTGLVRVMYTNISIKCNYQPLDVCVRSLLVAIWKHSVVPTTNMITYNCACSKEKEIMCGSLFHHCFNIAKDIPLDETMWLPNLTVISYKLLYKITVIFLQVIPGIFFNVILRMMKKKSIALNIMRKFHFASFSISYFMFNEWLFVNDNFFNLMNDIKLEDMEEFSFDFYEALEEGRYLYNSLRGTRKYLMGQKEESIPRARTTYRILWVLDSAVKIIFWFRNMDPPQLPTIPEFFRDREIFITGGTGFLGKAIIEKILYSCPDIRRIYLLIRSKKGVEVRDRIEKFKSNQIFDRIRVKDEKLLNKLIPLGGNSMSLQLGLSEEDLAKMANVSVIINSAASVRFDEPLRDAILMNTRSARELVMIAQKLKNLKVLIHISTTYCNPSYKVIEEKVYPPLADWRQVIKLAETVYPDILETLSAKYMDFQPNTYTFTKSLAEQIMKDFSSKLPILIFRPSIISASVREPFPGWIDNFNGPMGIITASGTGLARVLYTETSIKSNYQPLDVCVRSLLVAIWKHSVAPITNMITYNCACSKVKEISIGNFVQHCYNIAKDIPLDKSVWLPNLTIISYQILYKIAVIFFQVIPGMFLDMILRVMKKKPIALSVMRKFHFASFSISYFMFNEWLFVNDNFFNLMNDIKLEDMEEFSFDFYEAIEDRRL</sequence>